<name>A0A8S1H9F6_9PELO</name>
<gene>
    <name evidence="2" type="ORF">CAUJ_LOCUS9095</name>
</gene>
<protein>
    <submittedName>
        <fullName evidence="2">Uncharacterized protein</fullName>
    </submittedName>
</protein>
<accession>A0A8S1H9F6</accession>
<keyword evidence="1" id="KW-0732">Signal</keyword>
<feature type="chain" id="PRO_5035784220" evidence="1">
    <location>
        <begin position="18"/>
        <end position="111"/>
    </location>
</feature>
<evidence type="ECO:0000313" key="3">
    <source>
        <dbReference type="Proteomes" id="UP000835052"/>
    </source>
</evidence>
<feature type="signal peptide" evidence="1">
    <location>
        <begin position="1"/>
        <end position="17"/>
    </location>
</feature>
<reference evidence="2" key="1">
    <citation type="submission" date="2020-10" db="EMBL/GenBank/DDBJ databases">
        <authorList>
            <person name="Kikuchi T."/>
        </authorList>
    </citation>
    <scope>NUCLEOTIDE SEQUENCE</scope>
    <source>
        <strain evidence="2">NKZ352</strain>
    </source>
</reference>
<dbReference type="PROSITE" id="PS51257">
    <property type="entry name" value="PROKAR_LIPOPROTEIN"/>
    <property type="match status" value="1"/>
</dbReference>
<organism evidence="2 3">
    <name type="scientific">Caenorhabditis auriculariae</name>
    <dbReference type="NCBI Taxonomy" id="2777116"/>
    <lineage>
        <taxon>Eukaryota</taxon>
        <taxon>Metazoa</taxon>
        <taxon>Ecdysozoa</taxon>
        <taxon>Nematoda</taxon>
        <taxon>Chromadorea</taxon>
        <taxon>Rhabditida</taxon>
        <taxon>Rhabditina</taxon>
        <taxon>Rhabditomorpha</taxon>
        <taxon>Rhabditoidea</taxon>
        <taxon>Rhabditidae</taxon>
        <taxon>Peloderinae</taxon>
        <taxon>Caenorhabditis</taxon>
    </lineage>
</organism>
<evidence type="ECO:0000256" key="1">
    <source>
        <dbReference type="SAM" id="SignalP"/>
    </source>
</evidence>
<comment type="caution">
    <text evidence="2">The sequence shown here is derived from an EMBL/GenBank/DDBJ whole genome shotgun (WGS) entry which is preliminary data.</text>
</comment>
<dbReference type="AlphaFoldDB" id="A0A8S1H9F6"/>
<sequence>MLRSAFTFLLLLVACQAAGMTIKKNKMYNDPPFCYIYQRVEEAGSPATCKGFQYDCTDKTTNVGGDEDFVNGCESNGAFQKMVNLDFATRYAVFASSSPPTQKTASRLSFV</sequence>
<evidence type="ECO:0000313" key="2">
    <source>
        <dbReference type="EMBL" id="CAD6193176.1"/>
    </source>
</evidence>
<dbReference type="Proteomes" id="UP000835052">
    <property type="component" value="Unassembled WGS sequence"/>
</dbReference>
<dbReference type="OrthoDB" id="5797931at2759"/>
<proteinExistence type="predicted"/>
<dbReference type="EMBL" id="CAJGYM010000033">
    <property type="protein sequence ID" value="CAD6193176.1"/>
    <property type="molecule type" value="Genomic_DNA"/>
</dbReference>
<keyword evidence="3" id="KW-1185">Reference proteome</keyword>